<proteinExistence type="predicted"/>
<feature type="compositionally biased region" description="Polar residues" evidence="1">
    <location>
        <begin position="651"/>
        <end position="677"/>
    </location>
</feature>
<feature type="compositionally biased region" description="Basic and acidic residues" evidence="1">
    <location>
        <begin position="1053"/>
        <end position="1067"/>
    </location>
</feature>
<feature type="transmembrane region" description="Helical" evidence="2">
    <location>
        <begin position="217"/>
        <end position="238"/>
    </location>
</feature>
<keyword evidence="2 3" id="KW-0812">Transmembrane</keyword>
<feature type="compositionally biased region" description="Polar residues" evidence="1">
    <location>
        <begin position="591"/>
        <end position="636"/>
    </location>
</feature>
<protein>
    <submittedName>
        <fullName evidence="3">Transmembrane protein</fullName>
    </submittedName>
</protein>
<name>A0A2C6KMS2_9APIC</name>
<keyword evidence="4" id="KW-1185">Reference proteome</keyword>
<feature type="region of interest" description="Disordered" evidence="1">
    <location>
        <begin position="360"/>
        <end position="711"/>
    </location>
</feature>
<feature type="transmembrane region" description="Helical" evidence="2">
    <location>
        <begin position="152"/>
        <end position="171"/>
    </location>
</feature>
<feature type="transmembrane region" description="Helical" evidence="2">
    <location>
        <begin position="112"/>
        <end position="132"/>
    </location>
</feature>
<evidence type="ECO:0000313" key="4">
    <source>
        <dbReference type="Proteomes" id="UP000221165"/>
    </source>
</evidence>
<evidence type="ECO:0000313" key="3">
    <source>
        <dbReference type="EMBL" id="PHJ17782.1"/>
    </source>
</evidence>
<reference evidence="3 4" key="1">
    <citation type="journal article" date="2017" name="Int. J. Parasitol.">
        <title>The genome of the protozoan parasite Cystoisospora suis and a reverse vaccinology approach to identify vaccine candidates.</title>
        <authorList>
            <person name="Palmieri N."/>
            <person name="Shrestha A."/>
            <person name="Ruttkowski B."/>
            <person name="Beck T."/>
            <person name="Vogl C."/>
            <person name="Tomley F."/>
            <person name="Blake D.P."/>
            <person name="Joachim A."/>
        </authorList>
    </citation>
    <scope>NUCLEOTIDE SEQUENCE [LARGE SCALE GENOMIC DNA]</scope>
    <source>
        <strain evidence="3 4">Wien I</strain>
    </source>
</reference>
<dbReference type="VEuPathDB" id="ToxoDB:CSUI_008394"/>
<keyword evidence="2" id="KW-0472">Membrane</keyword>
<feature type="transmembrane region" description="Helical" evidence="2">
    <location>
        <begin position="1199"/>
        <end position="1221"/>
    </location>
</feature>
<dbReference type="EMBL" id="MIGC01004695">
    <property type="protein sequence ID" value="PHJ17782.1"/>
    <property type="molecule type" value="Genomic_DNA"/>
</dbReference>
<feature type="transmembrane region" description="Helical" evidence="2">
    <location>
        <begin position="12"/>
        <end position="32"/>
    </location>
</feature>
<keyword evidence="2" id="KW-1133">Transmembrane helix</keyword>
<dbReference type="GeneID" id="94431738"/>
<feature type="compositionally biased region" description="Basic and acidic residues" evidence="1">
    <location>
        <begin position="402"/>
        <end position="414"/>
    </location>
</feature>
<dbReference type="AlphaFoldDB" id="A0A2C6KMS2"/>
<feature type="compositionally biased region" description="Polar residues" evidence="1">
    <location>
        <begin position="430"/>
        <end position="487"/>
    </location>
</feature>
<evidence type="ECO:0000256" key="1">
    <source>
        <dbReference type="SAM" id="MobiDB-lite"/>
    </source>
</evidence>
<sequence length="1249" mass="142783">MGCEFSIDKRIVYMAVMLLALLWPLMAMLLVVRERNTYDDEGNEIEPLPQITCPVEGAEGDIDCEPSPLAYVQIEALIGVFLSNELVMHTYYILYVKLWATGGMVFSFLREFVACAAFLIPEVGLNVILYYVQTFPVVREYLPGLRYYAHPLYFAFLIGTVLLTIPGLATAQTTDQFRRAITFAGPGTMFLFVDWFNRTLFLPFFELLQNTLTELEVHTFVLALFEMVVTSFYGSFFLPATQKCCVFLARFFYNASYGVDSRVSLYDFTRLQRHESGDTRRMRTTLISPTDIGTFQDDLRHSTIVVGRDRSKSRKSMSDCIAQVRAQDAEERRLSGSAVYQETPVIQLFNDPVVRAEPPDSFAKSSSFNANPMLPDQHRDCDSVRSQENVADSAERIPSTRMNDKPSFLEERRSGSAMDVAENPLRSKEPSQQFLGQLSSQHSRTGVEQTEIISPHASRQNTQQFFEQVPSRHSSGRVEQNGLTSPHASRENSQHFDEQAPSRHSSGRVDQNGLTSPHASRENSQQFVEQFPSRHSSGRVEQTGVTSIHVSRENSQQFGEQLLSRHSSGRVEQSSIHASRENSRQFVEQLPSRQSSGRVEQSSIHASRENSQQFVEQPPSRHSSGRVEQTEVTSVHPSRENSQKFFEQIPSRHSSGSVKQTEVTSLHASRQNSQQLVEQVPSRHSSGRLEQIEGTSVHASRENSQQFFKRVSSQHSNDSLKQLEEKFGSGSTNSIKQFEQLADGAMDNESGRGSGSQQHPDQPRFCDEVYIPYVKGFGSDAIEFDKMLTWFNMIWDSWRFLFLRTVMIKTSNVFIFFVMILKDFVYSLWHFCVRFDERCILYFLELRLLHSKKNKGITTLLYWFQLIVVRPFLVPKCLTRSVWRSQVLFGMNRQRAESRMRSVACRGHSRLAGVNLTTISNIYDDAPWDAPNTVTAKKVILGLRKVWKKFFRDFGHDLKAHFRAEVARYREKFHTRAQGAVQTTPLRKLTSAGSHSQTHTEARVDCDFEYNYATEVVIIRDLPYVEPGSSGSRSSSFFRGLREGSSLSSFHSTTDDEHRQDDLPAKKRDSKRRSMSVVLTNMFHRERTSAFRQRNATWIAEVVEEIQSLIYNRTWPRILQKLMSSISLLVSDIVADNTVVGLLPSYQSFGLFRTADGRTRLVLMFALDLIENLAIYKVQTLSRFYKSLKEGFNNYHDGPLILLCMVNCLAVLLNFVLLRYIRFANIIGDKRILPDNSQHEMLNQLNLVK</sequence>
<feature type="compositionally biased region" description="Basic and acidic residues" evidence="1">
    <location>
        <begin position="376"/>
        <end position="385"/>
    </location>
</feature>
<organism evidence="3 4">
    <name type="scientific">Cystoisospora suis</name>
    <dbReference type="NCBI Taxonomy" id="483139"/>
    <lineage>
        <taxon>Eukaryota</taxon>
        <taxon>Sar</taxon>
        <taxon>Alveolata</taxon>
        <taxon>Apicomplexa</taxon>
        <taxon>Conoidasida</taxon>
        <taxon>Coccidia</taxon>
        <taxon>Eucoccidiorida</taxon>
        <taxon>Eimeriorina</taxon>
        <taxon>Sarcocystidae</taxon>
        <taxon>Cystoisospora</taxon>
    </lineage>
</organism>
<dbReference type="RefSeq" id="XP_067919497.1">
    <property type="nucleotide sequence ID" value="XM_068068527.1"/>
</dbReference>
<feature type="region of interest" description="Disordered" evidence="1">
    <location>
        <begin position="1046"/>
        <end position="1073"/>
    </location>
</feature>
<feature type="compositionally biased region" description="Basic and acidic residues" evidence="1">
    <location>
        <begin position="488"/>
        <end position="501"/>
    </location>
</feature>
<accession>A0A2C6KMS2</accession>
<gene>
    <name evidence="3" type="ORF">CSUI_008394</name>
</gene>
<dbReference type="Proteomes" id="UP000221165">
    <property type="component" value="Unassembled WGS sequence"/>
</dbReference>
<feature type="compositionally biased region" description="Polar residues" evidence="1">
    <location>
        <begin position="502"/>
        <end position="577"/>
    </location>
</feature>
<feature type="compositionally biased region" description="Polar residues" evidence="1">
    <location>
        <begin position="693"/>
        <end position="711"/>
    </location>
</feature>
<dbReference type="OrthoDB" id="329522at2759"/>
<comment type="caution">
    <text evidence="3">The sequence shown here is derived from an EMBL/GenBank/DDBJ whole genome shotgun (WGS) entry which is preliminary data.</text>
</comment>
<evidence type="ECO:0000256" key="2">
    <source>
        <dbReference type="SAM" id="Phobius"/>
    </source>
</evidence>